<dbReference type="OrthoDB" id="6332063at2759"/>
<gene>
    <name evidence="2" type="ORF">CINC_LOCUS9131</name>
</gene>
<name>A0A9P0BYA9_CHRIL</name>
<organism evidence="2 3">
    <name type="scientific">Chrysodeixis includens</name>
    <name type="common">Soybean looper</name>
    <name type="synonym">Pseudoplusia includens</name>
    <dbReference type="NCBI Taxonomy" id="689277"/>
    <lineage>
        <taxon>Eukaryota</taxon>
        <taxon>Metazoa</taxon>
        <taxon>Ecdysozoa</taxon>
        <taxon>Arthropoda</taxon>
        <taxon>Hexapoda</taxon>
        <taxon>Insecta</taxon>
        <taxon>Pterygota</taxon>
        <taxon>Neoptera</taxon>
        <taxon>Endopterygota</taxon>
        <taxon>Lepidoptera</taxon>
        <taxon>Glossata</taxon>
        <taxon>Ditrysia</taxon>
        <taxon>Noctuoidea</taxon>
        <taxon>Noctuidae</taxon>
        <taxon>Plusiinae</taxon>
        <taxon>Chrysodeixis</taxon>
    </lineage>
</organism>
<sequence>MFTMKFIAIFCVIGIVSANDDLRIIDSIQSEPSCTSRGGMCVIANDCPNGALVEESGLCPMQQRKGVECCYSVSNKETRCRRRAGECMSGCNERLRDYVATDCEADTVCCILVN</sequence>
<keyword evidence="3" id="KW-1185">Reference proteome</keyword>
<proteinExistence type="predicted"/>
<dbReference type="AlphaFoldDB" id="A0A9P0BYA9"/>
<dbReference type="Proteomes" id="UP001154114">
    <property type="component" value="Chromosome 3"/>
</dbReference>
<evidence type="ECO:0000313" key="3">
    <source>
        <dbReference type="Proteomes" id="UP001154114"/>
    </source>
</evidence>
<feature type="chain" id="PRO_5040107816" evidence="1">
    <location>
        <begin position="19"/>
        <end position="114"/>
    </location>
</feature>
<reference evidence="2" key="1">
    <citation type="submission" date="2021-12" db="EMBL/GenBank/DDBJ databases">
        <authorList>
            <person name="King R."/>
        </authorList>
    </citation>
    <scope>NUCLEOTIDE SEQUENCE</scope>
</reference>
<protein>
    <submittedName>
        <fullName evidence="2">Uncharacterized protein</fullName>
    </submittedName>
</protein>
<dbReference type="EMBL" id="LR824006">
    <property type="protein sequence ID" value="CAH0600154.1"/>
    <property type="molecule type" value="Genomic_DNA"/>
</dbReference>
<keyword evidence="1" id="KW-0732">Signal</keyword>
<feature type="signal peptide" evidence="1">
    <location>
        <begin position="1"/>
        <end position="18"/>
    </location>
</feature>
<evidence type="ECO:0000313" key="2">
    <source>
        <dbReference type="EMBL" id="CAH0600154.1"/>
    </source>
</evidence>
<evidence type="ECO:0000256" key="1">
    <source>
        <dbReference type="SAM" id="SignalP"/>
    </source>
</evidence>
<accession>A0A9P0BYA9</accession>